<dbReference type="Proteomes" id="UP000467428">
    <property type="component" value="Plasmid pJCM18538"/>
</dbReference>
<keyword evidence="1" id="KW-0614">Plasmid</keyword>
<proteinExistence type="predicted"/>
<organism evidence="1 2">
    <name type="scientific">Mycolicibacterium arabiense</name>
    <dbReference type="NCBI Taxonomy" id="1286181"/>
    <lineage>
        <taxon>Bacteria</taxon>
        <taxon>Bacillati</taxon>
        <taxon>Actinomycetota</taxon>
        <taxon>Actinomycetes</taxon>
        <taxon>Mycobacteriales</taxon>
        <taxon>Mycobacteriaceae</taxon>
        <taxon>Mycolicibacterium</taxon>
    </lineage>
</organism>
<dbReference type="KEGG" id="marz:MARA_01400"/>
<accession>A0A7I7RR60</accession>
<gene>
    <name evidence="1" type="ORF">MARA_01400</name>
</gene>
<evidence type="ECO:0000313" key="2">
    <source>
        <dbReference type="Proteomes" id="UP000467428"/>
    </source>
</evidence>
<reference evidence="1 2" key="1">
    <citation type="journal article" date="2019" name="Emerg. Microbes Infect.">
        <title>Comprehensive subspecies identification of 175 nontuberculous mycobacteria species based on 7547 genomic profiles.</title>
        <authorList>
            <person name="Matsumoto Y."/>
            <person name="Kinjo T."/>
            <person name="Motooka D."/>
            <person name="Nabeya D."/>
            <person name="Jung N."/>
            <person name="Uechi K."/>
            <person name="Horii T."/>
            <person name="Iida T."/>
            <person name="Fujita J."/>
            <person name="Nakamura S."/>
        </authorList>
    </citation>
    <scope>NUCLEOTIDE SEQUENCE [LARGE SCALE GENOMIC DNA]</scope>
    <source>
        <strain evidence="1 2">JCM 18538</strain>
        <plasmid evidence="1">pJCM18538</plasmid>
    </source>
</reference>
<evidence type="ECO:0000313" key="1">
    <source>
        <dbReference type="EMBL" id="BBY46710.1"/>
    </source>
</evidence>
<name>A0A7I7RR60_9MYCO</name>
<geneLocation type="plasmid" evidence="1">
    <name>pJCM18538</name>
</geneLocation>
<protein>
    <submittedName>
        <fullName evidence="1">Uncharacterized protein</fullName>
    </submittedName>
</protein>
<dbReference type="AlphaFoldDB" id="A0A7I7RR60"/>
<sequence length="79" mass="8299">MVVMETPVEVPVLGVDGHTEHEHLPAVELVVPRPEGGDLRAAERIGVSGPEEDDTPSSLMIAASRSGEVAVRILHIGIA</sequence>
<dbReference type="EMBL" id="AP022592">
    <property type="protein sequence ID" value="BBY46710.1"/>
    <property type="molecule type" value="Genomic_DNA"/>
</dbReference>
<keyword evidence="2" id="KW-1185">Reference proteome</keyword>